<comment type="caution">
    <text evidence="2">The sequence shown here is derived from an EMBL/GenBank/DDBJ whole genome shotgun (WGS) entry which is preliminary data.</text>
</comment>
<protein>
    <submittedName>
        <fullName evidence="2">Uncharacterized protein</fullName>
    </submittedName>
</protein>
<feature type="compositionally biased region" description="Polar residues" evidence="1">
    <location>
        <begin position="1"/>
        <end position="25"/>
    </location>
</feature>
<dbReference type="EMBL" id="PQXN01000295">
    <property type="protein sequence ID" value="TGO47046.1"/>
    <property type="molecule type" value="Genomic_DNA"/>
</dbReference>
<evidence type="ECO:0000313" key="2">
    <source>
        <dbReference type="EMBL" id="TGO47046.1"/>
    </source>
</evidence>
<dbReference type="Proteomes" id="UP000297527">
    <property type="component" value="Unassembled WGS sequence"/>
</dbReference>
<dbReference type="AlphaFoldDB" id="A0A4Z1HD73"/>
<reference evidence="2 3" key="1">
    <citation type="submission" date="2017-12" db="EMBL/GenBank/DDBJ databases">
        <title>Comparative genomics of Botrytis spp.</title>
        <authorList>
            <person name="Valero-Jimenez C.A."/>
            <person name="Tapia P."/>
            <person name="Veloso J."/>
            <person name="Silva-Moreno E."/>
            <person name="Staats M."/>
            <person name="Valdes J.H."/>
            <person name="Van Kan J.A.L."/>
        </authorList>
    </citation>
    <scope>NUCLEOTIDE SEQUENCE [LARGE SCALE GENOMIC DNA]</scope>
    <source>
        <strain evidence="2 3">MUCL11595</strain>
    </source>
</reference>
<feature type="region of interest" description="Disordered" evidence="1">
    <location>
        <begin position="1"/>
        <end position="42"/>
    </location>
</feature>
<accession>A0A4Z1HD73</accession>
<name>A0A4Z1HD73_9HELO</name>
<evidence type="ECO:0000256" key="1">
    <source>
        <dbReference type="SAM" id="MobiDB-lite"/>
    </source>
</evidence>
<sequence length="108" mass="12003">MLDISPSPSYRTQNRENLTPSTLAMSSEKPTHSSASCLNDQDFDTEMQRVGKILNITCAPNETQRPAPGTTQILPGLEDFRLEVGRLVQVTRQLNGRWTGLFVDGQAR</sequence>
<proteinExistence type="predicted"/>
<organism evidence="2 3">
    <name type="scientific">Botryotinia convoluta</name>
    <dbReference type="NCBI Taxonomy" id="54673"/>
    <lineage>
        <taxon>Eukaryota</taxon>
        <taxon>Fungi</taxon>
        <taxon>Dikarya</taxon>
        <taxon>Ascomycota</taxon>
        <taxon>Pezizomycotina</taxon>
        <taxon>Leotiomycetes</taxon>
        <taxon>Helotiales</taxon>
        <taxon>Sclerotiniaceae</taxon>
        <taxon>Botryotinia</taxon>
    </lineage>
</organism>
<evidence type="ECO:0000313" key="3">
    <source>
        <dbReference type="Proteomes" id="UP000297527"/>
    </source>
</evidence>
<keyword evidence="3" id="KW-1185">Reference proteome</keyword>
<gene>
    <name evidence="2" type="ORF">BCON_0296g00050</name>
</gene>